<dbReference type="Pfam" id="PF12796">
    <property type="entry name" value="Ank_2"/>
    <property type="match status" value="2"/>
</dbReference>
<dbReference type="GO" id="GO:0000122">
    <property type="term" value="P:negative regulation of transcription by RNA polymerase II"/>
    <property type="evidence" value="ECO:0007669"/>
    <property type="project" value="TreeGrafter"/>
</dbReference>
<dbReference type="GeneTree" id="ENSGT00940000161012"/>
<keyword evidence="2" id="KW-0677">Repeat</keyword>
<dbReference type="GO" id="GO:0008285">
    <property type="term" value="P:negative regulation of cell population proliferation"/>
    <property type="evidence" value="ECO:0007669"/>
    <property type="project" value="TreeGrafter"/>
</dbReference>
<dbReference type="FunFam" id="1.25.40.20:FF:000017">
    <property type="entry name" value="KN motif and ankyrin repeat domain-containing protein 1"/>
    <property type="match status" value="1"/>
</dbReference>
<dbReference type="InterPro" id="IPR036770">
    <property type="entry name" value="Ankyrin_rpt-contain_sf"/>
</dbReference>
<accession>A0A668ATI3</accession>
<keyword evidence="8" id="KW-1185">Reference proteome</keyword>
<feature type="repeat" description="ANK" evidence="5">
    <location>
        <begin position="266"/>
        <end position="298"/>
    </location>
</feature>
<dbReference type="GO" id="GO:0070563">
    <property type="term" value="P:negative regulation of vitamin D receptor signaling pathway"/>
    <property type="evidence" value="ECO:0007669"/>
    <property type="project" value="TreeGrafter"/>
</dbReference>
<evidence type="ECO:0000256" key="5">
    <source>
        <dbReference type="PROSITE-ProRule" id="PRU00023"/>
    </source>
</evidence>
<dbReference type="PANTHER" id="PTHR24168">
    <property type="entry name" value="KN MOTIF AND ANKYRIN REPEAT DOMAIN-CONTAINING"/>
    <property type="match status" value="1"/>
</dbReference>
<feature type="repeat" description="ANK" evidence="5">
    <location>
        <begin position="194"/>
        <end position="218"/>
    </location>
</feature>
<dbReference type="SUPFAM" id="SSF48403">
    <property type="entry name" value="Ankyrin repeat"/>
    <property type="match status" value="1"/>
</dbReference>
<dbReference type="AlphaFoldDB" id="A0A668ATI3"/>
<dbReference type="InterPro" id="IPR002110">
    <property type="entry name" value="Ankyrin_rpt"/>
</dbReference>
<evidence type="ECO:0000256" key="4">
    <source>
        <dbReference type="ARBA" id="ARBA00023054"/>
    </source>
</evidence>
<sequence length="399" mass="43023">RPLRQSTRSWPPAWAGRSHRAAASSASPQSSLRSIMKRKAEGEPGSPTTKKNLQFIGVNGGYESTSSEDSSSESSDESDSSEYHEAREKLPESIVLHQQITVHTDEATQPQETNITPPQTSSNLPAVTPDPPQSPSQSADTDTALQHEATQLPEWLRVSCHKAADTAVVRAYMDTFASISPQLLEFVINMADGNGNTALHYTVSHSNFPVVKLLLDTGLCNADKQNKAGYTAIMLTALAAFHSDSDLHTVLQLLRTGDVNAKASQAGQTALMLAVSHGRGDMVRALLSCGAQVNIRDDDGSTALMCACEHGHVDIVRQLLSVPGCDATLTDNDGSTALSIALEASQNDIAVLLYAHLNFAKPPSPVSALLTHTEFFFFKERYLSNKMKSKLPLQHENPP</sequence>
<dbReference type="GO" id="GO:2000134">
    <property type="term" value="P:negative regulation of G1/S transition of mitotic cell cycle"/>
    <property type="evidence" value="ECO:0007669"/>
    <property type="project" value="TreeGrafter"/>
</dbReference>
<dbReference type="SMART" id="SM00248">
    <property type="entry name" value="ANK"/>
    <property type="match status" value="5"/>
</dbReference>
<organism evidence="7 8">
    <name type="scientific">Myripristis murdjan</name>
    <name type="common">pinecone soldierfish</name>
    <dbReference type="NCBI Taxonomy" id="586833"/>
    <lineage>
        <taxon>Eukaryota</taxon>
        <taxon>Metazoa</taxon>
        <taxon>Chordata</taxon>
        <taxon>Craniata</taxon>
        <taxon>Vertebrata</taxon>
        <taxon>Euteleostomi</taxon>
        <taxon>Actinopterygii</taxon>
        <taxon>Neopterygii</taxon>
        <taxon>Teleostei</taxon>
        <taxon>Neoteleostei</taxon>
        <taxon>Acanthomorphata</taxon>
        <taxon>Holocentriformes</taxon>
        <taxon>Holocentridae</taxon>
        <taxon>Myripristis</taxon>
    </lineage>
</organism>
<dbReference type="PROSITE" id="PS50088">
    <property type="entry name" value="ANK_REPEAT"/>
    <property type="match status" value="3"/>
</dbReference>
<reference evidence="7" key="3">
    <citation type="submission" date="2025-09" db="UniProtKB">
        <authorList>
            <consortium name="Ensembl"/>
        </authorList>
    </citation>
    <scope>IDENTIFICATION</scope>
</reference>
<keyword evidence="1" id="KW-0597">Phosphoprotein</keyword>
<dbReference type="Gene3D" id="1.25.40.20">
    <property type="entry name" value="Ankyrin repeat-containing domain"/>
    <property type="match status" value="1"/>
</dbReference>
<keyword evidence="3 5" id="KW-0040">ANK repeat</keyword>
<name>A0A668ATI3_9TELE</name>
<feature type="region of interest" description="Disordered" evidence="6">
    <location>
        <begin position="1"/>
        <end position="88"/>
    </location>
</feature>
<evidence type="ECO:0000313" key="8">
    <source>
        <dbReference type="Proteomes" id="UP000472263"/>
    </source>
</evidence>
<evidence type="ECO:0000256" key="3">
    <source>
        <dbReference type="ARBA" id="ARBA00023043"/>
    </source>
</evidence>
<feature type="compositionally biased region" description="Low complexity" evidence="6">
    <location>
        <begin position="13"/>
        <end position="34"/>
    </location>
</feature>
<protein>
    <submittedName>
        <fullName evidence="7">KN motif and ankyrin repeat domains 2</fullName>
    </submittedName>
</protein>
<evidence type="ECO:0000256" key="1">
    <source>
        <dbReference type="ARBA" id="ARBA00022553"/>
    </source>
</evidence>
<dbReference type="InParanoid" id="A0A668ATI3"/>
<dbReference type="GO" id="GO:0030837">
    <property type="term" value="P:negative regulation of actin filament polymerization"/>
    <property type="evidence" value="ECO:0007669"/>
    <property type="project" value="InterPro"/>
</dbReference>
<keyword evidence="4" id="KW-0175">Coiled coil</keyword>
<dbReference type="PANTHER" id="PTHR24168:SF0">
    <property type="entry name" value="KN MOTIF AND ANKYRIN REPEAT DOMAIN-CONTAINING PROTEIN 2"/>
    <property type="match status" value="1"/>
</dbReference>
<feature type="compositionally biased region" description="Polar residues" evidence="6">
    <location>
        <begin position="106"/>
        <end position="125"/>
    </location>
</feature>
<evidence type="ECO:0000256" key="2">
    <source>
        <dbReference type="ARBA" id="ARBA00022737"/>
    </source>
</evidence>
<dbReference type="InterPro" id="IPR047184">
    <property type="entry name" value="KANK1-4"/>
</dbReference>
<feature type="compositionally biased region" description="Acidic residues" evidence="6">
    <location>
        <begin position="70"/>
        <end position="80"/>
    </location>
</feature>
<evidence type="ECO:0000313" key="7">
    <source>
        <dbReference type="Ensembl" id="ENSMMDP00005048996.1"/>
    </source>
</evidence>
<proteinExistence type="predicted"/>
<dbReference type="Ensembl" id="ENSMMDT00005049953.1">
    <property type="protein sequence ID" value="ENSMMDP00005048996.1"/>
    <property type="gene ID" value="ENSMMDG00005022274.1"/>
</dbReference>
<dbReference type="Proteomes" id="UP000472263">
    <property type="component" value="Chromosome 8"/>
</dbReference>
<feature type="repeat" description="ANK" evidence="5">
    <location>
        <begin position="299"/>
        <end position="332"/>
    </location>
</feature>
<evidence type="ECO:0000256" key="6">
    <source>
        <dbReference type="SAM" id="MobiDB-lite"/>
    </source>
</evidence>
<reference evidence="7" key="1">
    <citation type="submission" date="2019-06" db="EMBL/GenBank/DDBJ databases">
        <authorList>
            <consortium name="Wellcome Sanger Institute Data Sharing"/>
        </authorList>
    </citation>
    <scope>NUCLEOTIDE SEQUENCE [LARGE SCALE GENOMIC DNA]</scope>
</reference>
<reference evidence="7" key="2">
    <citation type="submission" date="2025-08" db="UniProtKB">
        <authorList>
            <consortium name="Ensembl"/>
        </authorList>
    </citation>
    <scope>IDENTIFICATION</scope>
</reference>
<dbReference type="GO" id="GO:0033147">
    <property type="term" value="P:negative regulation of intracellular estrogen receptor signaling pathway"/>
    <property type="evidence" value="ECO:0007669"/>
    <property type="project" value="TreeGrafter"/>
</dbReference>
<dbReference type="GO" id="GO:0005737">
    <property type="term" value="C:cytoplasm"/>
    <property type="evidence" value="ECO:0007669"/>
    <property type="project" value="TreeGrafter"/>
</dbReference>
<feature type="region of interest" description="Disordered" evidence="6">
    <location>
        <begin position="106"/>
        <end position="144"/>
    </location>
</feature>
<dbReference type="PROSITE" id="PS50297">
    <property type="entry name" value="ANK_REP_REGION"/>
    <property type="match status" value="3"/>
</dbReference>